<sequence length="481" mass="56296">MKNKKTYLKKILSHANVIKNSATLHTYYHNDFKIFNNFEHLLNESENRYGKTKTNQFLNLFDSIYRAILLEFRNDSIFLSPSMLSTLIYFEWKSNSLLFIDKTIESLYLYGINKHSYIIFPLVKFGISKSGIKMFFSKKLSLSLNLKESIFFPQTNDHNKTILSISNYIQQSENKKPNLDLKLIAHYLKSRPLEWFNKNPIAILKIKSTFSSYYENEFIISKILEKEIAKLIILNISQKKKYLAKTNSDISTLNVNNFSTKDIKHYLYLYKQKDKTIPVAIPLHEGRGFVSELINTNLDIFLHKGSPSANTLEIFNFIDLVYNIILSKKIKGEEFNFYMRIISSLEFLRRSISTRIGIDKWIYFGSALEILLSEGVKGVITETIKINGAFLIKTKQESLYKKIETIYDNRSKAIHQGTETEDSIKDFYSTYTEIFHGLIKLIKKKKLDLKLKRPLNDFIKKSIVNGKLTKWEKKKISDRIQ</sequence>
<name>A0A4R9IJA4_9LEPT</name>
<dbReference type="OrthoDB" id="8293543at2"/>
<gene>
    <name evidence="1" type="ORF">EHQ24_00110</name>
</gene>
<dbReference type="Proteomes" id="UP000298009">
    <property type="component" value="Unassembled WGS sequence"/>
</dbReference>
<keyword evidence="2" id="KW-1185">Reference proteome</keyword>
<reference evidence="1" key="1">
    <citation type="journal article" date="2019" name="PLoS Negl. Trop. Dis.">
        <title>Revisiting the worldwide diversity of Leptospira species in the environment.</title>
        <authorList>
            <person name="Vincent A.T."/>
            <person name="Schiettekatte O."/>
            <person name="Bourhy P."/>
            <person name="Veyrier F.J."/>
            <person name="Picardeau M."/>
        </authorList>
    </citation>
    <scope>NUCLEOTIDE SEQUENCE [LARGE SCALE GENOMIC DNA]</scope>
    <source>
        <strain evidence="1">201800287</strain>
    </source>
</reference>
<dbReference type="RefSeq" id="WP_135599694.1">
    <property type="nucleotide sequence ID" value="NZ_RQFK01000006.1"/>
</dbReference>
<dbReference type="EMBL" id="RQFK01000006">
    <property type="protein sequence ID" value="TGK89242.1"/>
    <property type="molecule type" value="Genomic_DNA"/>
</dbReference>
<comment type="caution">
    <text evidence="1">The sequence shown here is derived from an EMBL/GenBank/DDBJ whole genome shotgun (WGS) entry which is preliminary data.</text>
</comment>
<protein>
    <submittedName>
        <fullName evidence="1">Uncharacterized protein</fullName>
    </submittedName>
</protein>
<dbReference type="AlphaFoldDB" id="A0A4R9IJA4"/>
<organism evidence="1 2">
    <name type="scientific">Leptospira noumeaensis</name>
    <dbReference type="NCBI Taxonomy" id="2484964"/>
    <lineage>
        <taxon>Bacteria</taxon>
        <taxon>Pseudomonadati</taxon>
        <taxon>Spirochaetota</taxon>
        <taxon>Spirochaetia</taxon>
        <taxon>Leptospirales</taxon>
        <taxon>Leptospiraceae</taxon>
        <taxon>Leptospira</taxon>
    </lineage>
</organism>
<proteinExistence type="predicted"/>
<accession>A0A4R9IJA4</accession>
<evidence type="ECO:0000313" key="2">
    <source>
        <dbReference type="Proteomes" id="UP000298009"/>
    </source>
</evidence>
<evidence type="ECO:0000313" key="1">
    <source>
        <dbReference type="EMBL" id="TGK89242.1"/>
    </source>
</evidence>